<dbReference type="EMBL" id="HBNS01033540">
    <property type="protein sequence ID" value="CAE4628786.1"/>
    <property type="molecule type" value="Transcribed_RNA"/>
</dbReference>
<accession>A0A7S4RYD2</accession>
<protein>
    <submittedName>
        <fullName evidence="1">Uncharacterized protein</fullName>
    </submittedName>
</protein>
<dbReference type="AlphaFoldDB" id="A0A7S4RYD2"/>
<proteinExistence type="predicted"/>
<evidence type="ECO:0000313" key="1">
    <source>
        <dbReference type="EMBL" id="CAE4628786.1"/>
    </source>
</evidence>
<sequence length="171" mass="19532">MTWMEKQQVWLVCCAVFRWRYSSCGGLLLWGEFSMMEMVLMQAMHVYSIGMEMPGHHVTMMEMVQRGNDLDGEDNAGHARVFHWNGNAWAHSVALSSHWNGNAWAQRGDDLDGEAARWKSNDGNGNNAGRARVFHWNGNAWAQRGGGLTWMEKQYVMGLVILLRCLRTEII</sequence>
<organism evidence="1">
    <name type="scientific">Ditylum brightwellii</name>
    <dbReference type="NCBI Taxonomy" id="49249"/>
    <lineage>
        <taxon>Eukaryota</taxon>
        <taxon>Sar</taxon>
        <taxon>Stramenopiles</taxon>
        <taxon>Ochrophyta</taxon>
        <taxon>Bacillariophyta</taxon>
        <taxon>Mediophyceae</taxon>
        <taxon>Lithodesmiophycidae</taxon>
        <taxon>Lithodesmiales</taxon>
        <taxon>Lithodesmiaceae</taxon>
        <taxon>Ditylum</taxon>
    </lineage>
</organism>
<reference evidence="1" key="1">
    <citation type="submission" date="2021-01" db="EMBL/GenBank/DDBJ databases">
        <authorList>
            <person name="Corre E."/>
            <person name="Pelletier E."/>
            <person name="Niang G."/>
            <person name="Scheremetjew M."/>
            <person name="Finn R."/>
            <person name="Kale V."/>
            <person name="Holt S."/>
            <person name="Cochrane G."/>
            <person name="Meng A."/>
            <person name="Brown T."/>
            <person name="Cohen L."/>
        </authorList>
    </citation>
    <scope>NUCLEOTIDE SEQUENCE</scope>
    <source>
        <strain evidence="1">GSO104</strain>
    </source>
</reference>
<name>A0A7S4RYD2_9STRA</name>
<gene>
    <name evidence="1" type="ORF">DBRI00130_LOCUS26236</name>
</gene>